<dbReference type="Gene3D" id="3.40.50.300">
    <property type="entry name" value="P-loop containing nucleotide triphosphate hydrolases"/>
    <property type="match status" value="1"/>
</dbReference>
<comment type="caution">
    <text evidence="1">The sequence shown here is derived from an EMBL/GenBank/DDBJ whole genome shotgun (WGS) entry which is preliminary data.</text>
</comment>
<organism evidence="1 2">
    <name type="scientific">Symbiodinium necroappetens</name>
    <dbReference type="NCBI Taxonomy" id="1628268"/>
    <lineage>
        <taxon>Eukaryota</taxon>
        <taxon>Sar</taxon>
        <taxon>Alveolata</taxon>
        <taxon>Dinophyceae</taxon>
        <taxon>Suessiales</taxon>
        <taxon>Symbiodiniaceae</taxon>
        <taxon>Symbiodinium</taxon>
    </lineage>
</organism>
<dbReference type="EMBL" id="CAJNJA010087541">
    <property type="protein sequence ID" value="CAE7938952.1"/>
    <property type="molecule type" value="Genomic_DNA"/>
</dbReference>
<dbReference type="InterPro" id="IPR027417">
    <property type="entry name" value="P-loop_NTPase"/>
</dbReference>
<keyword evidence="2" id="KW-1185">Reference proteome</keyword>
<evidence type="ECO:0000313" key="2">
    <source>
        <dbReference type="Proteomes" id="UP000601435"/>
    </source>
</evidence>
<gene>
    <name evidence="1" type="ORF">SNEC2469_LOCUS33348</name>
</gene>
<reference evidence="1" key="1">
    <citation type="submission" date="2021-02" db="EMBL/GenBank/DDBJ databases">
        <authorList>
            <person name="Dougan E. K."/>
            <person name="Rhodes N."/>
            <person name="Thang M."/>
            <person name="Chan C."/>
        </authorList>
    </citation>
    <scope>NUCLEOTIDE SEQUENCE</scope>
</reference>
<evidence type="ECO:0000313" key="1">
    <source>
        <dbReference type="EMBL" id="CAE7938952.1"/>
    </source>
</evidence>
<dbReference type="OrthoDB" id="409610at2759"/>
<sequence length="688" mass="76392">MAWSNVDLDLWKVMINGNSFRKMVDSTASAVLVVGPMGAGKSTTIAIQTGAKYEAVKEEVHGRLKKVYRCVQADNRRPQTADGYTSKTLNMGLYIAEERFGGYTYLDTAGLNEDRTGTHRAWTQWSLATSFSLLPKITSVILVMDFRTLVAERGHGVRAMARSLLPITGSGQASKHFYDSMIFLFTNAYEDGERVEAQSIIQIAKTQFSEQKQLFKVFCQRRTDVDAQAIVDDPGFAEHTALLTFLETLSEATGRVHVCFPDTPEKSDRQRVAVQKMIEASKPITRRVLGEIDDQPEIWRSVVLQIFAKLATEPDSRLDGKSYTEVLHQRADHLQRLVHLKEKHKERPLTVTGSRFNATCSLRFVRRRYEIKGGDYKGEVRIEEPAKGVLNVDFTSTPGVNLDVTVSFYRPEKDTDETGQQVASLERQVDSLAAQLEECETKICSFTCADSPTNLAALIMTEKDALEQADRDLVDMLDRPATQPTDDFPKPPSQWSVITNFRGFVQAWDQVQKHLRELERGPGSSIITLRKSDLASHQSEDAPPVKPSFRAMARASMETFCTASVVDKAFLFYEGLKRQPVALAVALCTYGILLKVWPFDSLQGVFGNMLLALSVYVLAWQICNVGVHKAALTADSVGHQVGSFKPWLEGLARDAGAATGDMTQSLGDRLAAALDKAVGNLKALVTVF</sequence>
<protein>
    <submittedName>
        <fullName evidence="1">Uncharacterized protein</fullName>
    </submittedName>
</protein>
<dbReference type="Proteomes" id="UP000601435">
    <property type="component" value="Unassembled WGS sequence"/>
</dbReference>
<dbReference type="AlphaFoldDB" id="A0A813C726"/>
<accession>A0A813C726</accession>
<dbReference type="SUPFAM" id="SSF52540">
    <property type="entry name" value="P-loop containing nucleoside triphosphate hydrolases"/>
    <property type="match status" value="1"/>
</dbReference>
<proteinExistence type="predicted"/>
<name>A0A813C726_9DINO</name>